<dbReference type="AlphaFoldDB" id="G5IF20"/>
<keyword evidence="1" id="KW-0413">Isomerase</keyword>
<dbReference type="PATRIC" id="fig|742737.3.peg.2120"/>
<accession>G5IF20</accession>
<dbReference type="Proteomes" id="UP000005384">
    <property type="component" value="Unassembled WGS sequence"/>
</dbReference>
<dbReference type="InterPro" id="IPR036237">
    <property type="entry name" value="Xyl_isomerase-like_sf"/>
</dbReference>
<proteinExistence type="predicted"/>
<dbReference type="OrthoDB" id="9814946at2"/>
<organism evidence="3 4">
    <name type="scientific">Hungatella hathewayi WAL-18680</name>
    <dbReference type="NCBI Taxonomy" id="742737"/>
    <lineage>
        <taxon>Bacteria</taxon>
        <taxon>Bacillati</taxon>
        <taxon>Bacillota</taxon>
        <taxon>Clostridia</taxon>
        <taxon>Lachnospirales</taxon>
        <taxon>Lachnospiraceae</taxon>
        <taxon>Hungatella</taxon>
    </lineage>
</organism>
<dbReference type="InterPro" id="IPR013022">
    <property type="entry name" value="Xyl_isomerase-like_TIM-brl"/>
</dbReference>
<dbReference type="GO" id="GO:0016853">
    <property type="term" value="F:isomerase activity"/>
    <property type="evidence" value="ECO:0007669"/>
    <property type="project" value="UniProtKB-KW"/>
</dbReference>
<dbReference type="SUPFAM" id="SSF51658">
    <property type="entry name" value="Xylose isomerase-like"/>
    <property type="match status" value="1"/>
</dbReference>
<dbReference type="PANTHER" id="PTHR43489:SF7">
    <property type="entry name" value="3-DEHYDRO-D-GULOSIDE 4-EPIMERASE-RELATED"/>
    <property type="match status" value="1"/>
</dbReference>
<name>G5IF20_9FIRM</name>
<dbReference type="EMBL" id="ADLN01000041">
    <property type="protein sequence ID" value="EHI59949.1"/>
    <property type="molecule type" value="Genomic_DNA"/>
</dbReference>
<reference evidence="3 4" key="1">
    <citation type="submission" date="2011-08" db="EMBL/GenBank/DDBJ databases">
        <title>The Genome Sequence of Clostridium hathewayi WAL-18680.</title>
        <authorList>
            <consortium name="The Broad Institute Genome Sequencing Platform"/>
            <person name="Earl A."/>
            <person name="Ward D."/>
            <person name="Feldgarden M."/>
            <person name="Gevers D."/>
            <person name="Finegold S.M."/>
            <person name="Summanen P.H."/>
            <person name="Molitoris D.R."/>
            <person name="Song M."/>
            <person name="Daigneault M."/>
            <person name="Allen-Vercoe E."/>
            <person name="Young S.K."/>
            <person name="Zeng Q."/>
            <person name="Gargeya S."/>
            <person name="Fitzgerald M."/>
            <person name="Haas B."/>
            <person name="Abouelleil A."/>
            <person name="Alvarado L."/>
            <person name="Arachchi H.M."/>
            <person name="Berlin A."/>
            <person name="Brown A."/>
            <person name="Chapman S.B."/>
            <person name="Chen Z."/>
            <person name="Dunbar C."/>
            <person name="Freedman E."/>
            <person name="Gearin G."/>
            <person name="Gellesch M."/>
            <person name="Goldberg J."/>
            <person name="Griggs A."/>
            <person name="Gujja S."/>
            <person name="Heiman D."/>
            <person name="Howarth C."/>
            <person name="Larson L."/>
            <person name="Lui A."/>
            <person name="MacDonald P.J.P."/>
            <person name="Montmayeur A."/>
            <person name="Murphy C."/>
            <person name="Neiman D."/>
            <person name="Pearson M."/>
            <person name="Priest M."/>
            <person name="Roberts A."/>
            <person name="Saif S."/>
            <person name="Shea T."/>
            <person name="Shenoy N."/>
            <person name="Sisk P."/>
            <person name="Stolte C."/>
            <person name="Sykes S."/>
            <person name="Wortman J."/>
            <person name="Nusbaum C."/>
            <person name="Birren B."/>
        </authorList>
    </citation>
    <scope>NUCLEOTIDE SEQUENCE [LARGE SCALE GENOMIC DNA]</scope>
    <source>
        <strain evidence="3 4">WAL-18680</strain>
    </source>
</reference>
<dbReference type="PANTHER" id="PTHR43489">
    <property type="entry name" value="ISOMERASE"/>
    <property type="match status" value="1"/>
</dbReference>
<dbReference type="Gene3D" id="3.20.20.150">
    <property type="entry name" value="Divalent-metal-dependent TIM barrel enzymes"/>
    <property type="match status" value="1"/>
</dbReference>
<keyword evidence="4" id="KW-1185">Reference proteome</keyword>
<dbReference type="HOGENOM" id="CLU_050006_5_1_9"/>
<feature type="domain" description="Xylose isomerase-like TIM barrel" evidence="2">
    <location>
        <begin position="27"/>
        <end position="254"/>
    </location>
</feature>
<evidence type="ECO:0000256" key="1">
    <source>
        <dbReference type="ARBA" id="ARBA00023235"/>
    </source>
</evidence>
<dbReference type="InterPro" id="IPR050417">
    <property type="entry name" value="Sugar_Epim/Isomerase"/>
</dbReference>
<gene>
    <name evidence="3" type="ORF">HMPREF9473_02097</name>
</gene>
<dbReference type="RefSeq" id="WP_006780077.1">
    <property type="nucleotide sequence ID" value="NZ_CP040506.1"/>
</dbReference>
<dbReference type="Pfam" id="PF01261">
    <property type="entry name" value="AP_endonuc_2"/>
    <property type="match status" value="1"/>
</dbReference>
<evidence type="ECO:0000313" key="3">
    <source>
        <dbReference type="EMBL" id="EHI59949.1"/>
    </source>
</evidence>
<sequence>MEKLIDRKQIAGMNIHYLFYSLDYFLDAQREVGIETIELWGGAPHFYLDAMGYQDCKEVKRKIVERGLEVKVLTPENCTYQYQVAAQTPELFEKSYQYFSNALRAASELGCPIMQINSGWGYWNEDREEAWKRSREMLSRLADKAGEYGIHLAMESLRPQESQLVVTLQDAKRMFDEVNSPNLKILIDTTAMSVQGETIDDWFDMFGEDVWHTHFIDSNPYGHLAWGFGNRSMKEYLEALNRHHYTGYLGQELTEFDYFDDPLSIDRKNMAVYEPFIR</sequence>
<evidence type="ECO:0000313" key="4">
    <source>
        <dbReference type="Proteomes" id="UP000005384"/>
    </source>
</evidence>
<evidence type="ECO:0000259" key="2">
    <source>
        <dbReference type="Pfam" id="PF01261"/>
    </source>
</evidence>
<comment type="caution">
    <text evidence="3">The sequence shown here is derived from an EMBL/GenBank/DDBJ whole genome shotgun (WGS) entry which is preliminary data.</text>
</comment>
<protein>
    <recommendedName>
        <fullName evidence="2">Xylose isomerase-like TIM barrel domain-containing protein</fullName>
    </recommendedName>
</protein>